<dbReference type="Proteomes" id="UP000694888">
    <property type="component" value="Unplaced"/>
</dbReference>
<name>A0ABM0JSE1_APLCA</name>
<feature type="domain" description="LicD/FKTN/FKRP nucleotidyltransferase" evidence="1">
    <location>
        <begin position="52"/>
        <end position="99"/>
    </location>
</feature>
<dbReference type="RefSeq" id="XP_005100433.1">
    <property type="nucleotide sequence ID" value="XM_005100376.1"/>
</dbReference>
<evidence type="ECO:0000313" key="2">
    <source>
        <dbReference type="Proteomes" id="UP000694888"/>
    </source>
</evidence>
<keyword evidence="2" id="KW-1185">Reference proteome</keyword>
<reference evidence="3" key="1">
    <citation type="submission" date="2025-08" db="UniProtKB">
        <authorList>
            <consortium name="RefSeq"/>
        </authorList>
    </citation>
    <scope>IDENTIFICATION</scope>
</reference>
<accession>A0ABM0JSE1</accession>
<gene>
    <name evidence="3" type="primary">LOC101855027</name>
</gene>
<dbReference type="InterPro" id="IPR007074">
    <property type="entry name" value="LicD/FKTN/FKRP_NTP_transf"/>
</dbReference>
<sequence>MDIIYPSDILQNPKPNLKNLTSAQLYTYFQPLISEEERLILFYVLQVFVQTCLKQSVTFMLYGGSLLGAYRHHGIVPWDDDIDVWVNSSQKDLLFDALTKESGQLFGVHAPRDLQVWKFYWRKSNTLPNHPYKWPYVDIFFFGENSTHIFDKASKYARDFCFRKSDIFPLDFRPFHGALLPVPCKTKKVLEQNYSPTLCQANDYLHKKESLMPEALRRVLLPCRRLYSLYPFVRRRWRSGGVVYEEKLQESKPQTTVAFTSQCGDG</sequence>
<dbReference type="PANTHER" id="PTHR43404:SF1">
    <property type="entry name" value="MNN4P"/>
    <property type="match status" value="1"/>
</dbReference>
<organism evidence="2 3">
    <name type="scientific">Aplysia californica</name>
    <name type="common">California sea hare</name>
    <dbReference type="NCBI Taxonomy" id="6500"/>
    <lineage>
        <taxon>Eukaryota</taxon>
        <taxon>Metazoa</taxon>
        <taxon>Spiralia</taxon>
        <taxon>Lophotrochozoa</taxon>
        <taxon>Mollusca</taxon>
        <taxon>Gastropoda</taxon>
        <taxon>Heterobranchia</taxon>
        <taxon>Euthyneura</taxon>
        <taxon>Tectipleura</taxon>
        <taxon>Aplysiida</taxon>
        <taxon>Aplysioidea</taxon>
        <taxon>Aplysiidae</taxon>
        <taxon>Aplysia</taxon>
    </lineage>
</organism>
<evidence type="ECO:0000259" key="1">
    <source>
        <dbReference type="Pfam" id="PF04991"/>
    </source>
</evidence>
<evidence type="ECO:0000313" key="3">
    <source>
        <dbReference type="RefSeq" id="XP_005100433.1"/>
    </source>
</evidence>
<dbReference type="GeneID" id="101855027"/>
<proteinExistence type="predicted"/>
<dbReference type="PANTHER" id="PTHR43404">
    <property type="entry name" value="LIPOPOLYSACCHARIDE CHOLINEPHOSPHOTRANSFERASE LICD"/>
    <property type="match status" value="1"/>
</dbReference>
<dbReference type="Pfam" id="PF04991">
    <property type="entry name" value="LicD"/>
    <property type="match status" value="1"/>
</dbReference>
<protein>
    <submittedName>
        <fullName evidence="3">Fukutin-related protein-like</fullName>
    </submittedName>
</protein>
<dbReference type="InterPro" id="IPR052942">
    <property type="entry name" value="LPS_cholinephosphotransferase"/>
</dbReference>